<comment type="caution">
    <text evidence="1">The sequence shown here is derived from an EMBL/GenBank/DDBJ whole genome shotgun (WGS) entry which is preliminary data.</text>
</comment>
<dbReference type="Proteomes" id="UP001152622">
    <property type="component" value="Chromosome 6"/>
</dbReference>
<evidence type="ECO:0000313" key="1">
    <source>
        <dbReference type="EMBL" id="KAJ8355823.1"/>
    </source>
</evidence>
<dbReference type="AlphaFoldDB" id="A0A9Q1IWS7"/>
<protein>
    <submittedName>
        <fullName evidence="1">Uncharacterized protein</fullName>
    </submittedName>
</protein>
<sequence>MKKDPVQETIMSGLSEAAPKMMKQASAVMKSLQGLQQKAAGVCQVLSRRPTAESQEIHRVVFGMPGGVDTPLIPGNVARRGQPLRRAVLDMELSGAYALPAERDRPLPQKPQES</sequence>
<gene>
    <name evidence="1" type="ORF">SKAU_G00186170</name>
</gene>
<reference evidence="1" key="1">
    <citation type="journal article" date="2023" name="Science">
        <title>Genome structures resolve the early diversification of teleost fishes.</title>
        <authorList>
            <person name="Parey E."/>
            <person name="Louis A."/>
            <person name="Montfort J."/>
            <person name="Bouchez O."/>
            <person name="Roques C."/>
            <person name="Iampietro C."/>
            <person name="Lluch J."/>
            <person name="Castinel A."/>
            <person name="Donnadieu C."/>
            <person name="Desvignes T."/>
            <person name="Floi Bucao C."/>
            <person name="Jouanno E."/>
            <person name="Wen M."/>
            <person name="Mejri S."/>
            <person name="Dirks R."/>
            <person name="Jansen H."/>
            <person name="Henkel C."/>
            <person name="Chen W.J."/>
            <person name="Zahm M."/>
            <person name="Cabau C."/>
            <person name="Klopp C."/>
            <person name="Thompson A.W."/>
            <person name="Robinson-Rechavi M."/>
            <person name="Braasch I."/>
            <person name="Lecointre G."/>
            <person name="Bobe J."/>
            <person name="Postlethwait J.H."/>
            <person name="Berthelot C."/>
            <person name="Roest Crollius H."/>
            <person name="Guiguen Y."/>
        </authorList>
    </citation>
    <scope>NUCLEOTIDE SEQUENCE</scope>
    <source>
        <strain evidence="1">WJC10195</strain>
    </source>
</reference>
<organism evidence="1 2">
    <name type="scientific">Synaphobranchus kaupii</name>
    <name type="common">Kaup's arrowtooth eel</name>
    <dbReference type="NCBI Taxonomy" id="118154"/>
    <lineage>
        <taxon>Eukaryota</taxon>
        <taxon>Metazoa</taxon>
        <taxon>Chordata</taxon>
        <taxon>Craniata</taxon>
        <taxon>Vertebrata</taxon>
        <taxon>Euteleostomi</taxon>
        <taxon>Actinopterygii</taxon>
        <taxon>Neopterygii</taxon>
        <taxon>Teleostei</taxon>
        <taxon>Anguilliformes</taxon>
        <taxon>Synaphobranchidae</taxon>
        <taxon>Synaphobranchus</taxon>
    </lineage>
</organism>
<accession>A0A9Q1IWS7</accession>
<dbReference type="OrthoDB" id="5973266at2759"/>
<evidence type="ECO:0000313" key="2">
    <source>
        <dbReference type="Proteomes" id="UP001152622"/>
    </source>
</evidence>
<proteinExistence type="predicted"/>
<dbReference type="EMBL" id="JAINUF010000006">
    <property type="protein sequence ID" value="KAJ8355823.1"/>
    <property type="molecule type" value="Genomic_DNA"/>
</dbReference>
<keyword evidence="2" id="KW-1185">Reference proteome</keyword>
<name>A0A9Q1IWS7_SYNKA</name>